<keyword evidence="4" id="KW-1185">Reference proteome</keyword>
<proteinExistence type="predicted"/>
<feature type="signal peptide" evidence="2">
    <location>
        <begin position="1"/>
        <end position="21"/>
    </location>
</feature>
<evidence type="ECO:0000313" key="3">
    <source>
        <dbReference type="EMBL" id="RKO90114.1"/>
    </source>
</evidence>
<dbReference type="EMBL" id="KZ995718">
    <property type="protein sequence ID" value="RKO90114.1"/>
    <property type="molecule type" value="Genomic_DNA"/>
</dbReference>
<dbReference type="Proteomes" id="UP000269721">
    <property type="component" value="Unassembled WGS sequence"/>
</dbReference>
<keyword evidence="2" id="KW-0732">Signal</keyword>
<accession>A0A4P9WC89</accession>
<evidence type="ECO:0000313" key="4">
    <source>
        <dbReference type="Proteomes" id="UP000269721"/>
    </source>
</evidence>
<feature type="region of interest" description="Disordered" evidence="1">
    <location>
        <begin position="169"/>
        <end position="194"/>
    </location>
</feature>
<evidence type="ECO:0008006" key="5">
    <source>
        <dbReference type="Google" id="ProtNLM"/>
    </source>
</evidence>
<name>A0A4P9WC89_9FUNG</name>
<gene>
    <name evidence="3" type="ORF">BDK51DRAFT_45402</name>
</gene>
<evidence type="ECO:0000256" key="2">
    <source>
        <dbReference type="SAM" id="SignalP"/>
    </source>
</evidence>
<reference evidence="4" key="1">
    <citation type="journal article" date="2018" name="Nat. Microbiol.">
        <title>Leveraging single-cell genomics to expand the fungal tree of life.</title>
        <authorList>
            <person name="Ahrendt S.R."/>
            <person name="Quandt C.A."/>
            <person name="Ciobanu D."/>
            <person name="Clum A."/>
            <person name="Salamov A."/>
            <person name="Andreopoulos B."/>
            <person name="Cheng J.F."/>
            <person name="Woyke T."/>
            <person name="Pelin A."/>
            <person name="Henrissat B."/>
            <person name="Reynolds N.K."/>
            <person name="Benny G.L."/>
            <person name="Smith M.E."/>
            <person name="James T.Y."/>
            <person name="Grigoriev I.V."/>
        </authorList>
    </citation>
    <scope>NUCLEOTIDE SEQUENCE [LARGE SCALE GENOMIC DNA]</scope>
</reference>
<evidence type="ECO:0000256" key="1">
    <source>
        <dbReference type="SAM" id="MobiDB-lite"/>
    </source>
</evidence>
<protein>
    <recommendedName>
        <fullName evidence="5">Senescence domain-containing protein</fullName>
    </recommendedName>
</protein>
<feature type="chain" id="PRO_5020989390" description="Senescence domain-containing protein" evidence="2">
    <location>
        <begin position="22"/>
        <end position="194"/>
    </location>
</feature>
<sequence length="194" mass="19402">MHPAQICSILLLALASTTTNAAPLPNADALVTRGVSRDAVHSTLTNQLPVIGSNMGAAARQSAKNKLGAAGNAGRRVKTHVTAAAGTARDTARVAGAQAKAAGRLAGERAQNVAKKVVHYAANGALTAAGGVLEVGDHVNQGVRQVGANARMHYNNGKKIVAGGLRSAAANISPEEQDVPQSEAGGAGPEDVAV</sequence>
<dbReference type="AlphaFoldDB" id="A0A4P9WC89"/>
<organism evidence="3 4">
    <name type="scientific">Blyttiomyces helicus</name>
    <dbReference type="NCBI Taxonomy" id="388810"/>
    <lineage>
        <taxon>Eukaryota</taxon>
        <taxon>Fungi</taxon>
        <taxon>Fungi incertae sedis</taxon>
        <taxon>Chytridiomycota</taxon>
        <taxon>Chytridiomycota incertae sedis</taxon>
        <taxon>Chytridiomycetes</taxon>
        <taxon>Chytridiomycetes incertae sedis</taxon>
        <taxon>Blyttiomyces</taxon>
    </lineage>
</organism>